<dbReference type="GO" id="GO:0003676">
    <property type="term" value="F:nucleic acid binding"/>
    <property type="evidence" value="ECO:0007669"/>
    <property type="project" value="InterPro"/>
</dbReference>
<gene>
    <name evidence="2" type="primary">KRBA2_25</name>
    <name evidence="2" type="ORF">AVEN_186088_1</name>
</gene>
<dbReference type="SUPFAM" id="SSF53098">
    <property type="entry name" value="Ribonuclease H-like"/>
    <property type="match status" value="1"/>
</dbReference>
<dbReference type="Proteomes" id="UP000499080">
    <property type="component" value="Unassembled WGS sequence"/>
</dbReference>
<name>A0A4Y2P3W8_ARAVE</name>
<evidence type="ECO:0000313" key="2">
    <source>
        <dbReference type="EMBL" id="GBN45210.1"/>
    </source>
</evidence>
<dbReference type="PROSITE" id="PS50994">
    <property type="entry name" value="INTEGRASE"/>
    <property type="match status" value="1"/>
</dbReference>
<dbReference type="AlphaFoldDB" id="A0A4Y2P3W8"/>
<dbReference type="Gene3D" id="3.30.420.10">
    <property type="entry name" value="Ribonuclease H-like superfamily/Ribonuclease H"/>
    <property type="match status" value="1"/>
</dbReference>
<dbReference type="OrthoDB" id="6433740at2759"/>
<organism evidence="2 3">
    <name type="scientific">Araneus ventricosus</name>
    <name type="common">Orbweaver spider</name>
    <name type="synonym">Epeira ventricosa</name>
    <dbReference type="NCBI Taxonomy" id="182803"/>
    <lineage>
        <taxon>Eukaryota</taxon>
        <taxon>Metazoa</taxon>
        <taxon>Ecdysozoa</taxon>
        <taxon>Arthropoda</taxon>
        <taxon>Chelicerata</taxon>
        <taxon>Arachnida</taxon>
        <taxon>Araneae</taxon>
        <taxon>Araneomorphae</taxon>
        <taxon>Entelegynae</taxon>
        <taxon>Araneoidea</taxon>
        <taxon>Araneidae</taxon>
        <taxon>Araneus</taxon>
    </lineage>
</organism>
<feature type="domain" description="Integrase catalytic" evidence="1">
    <location>
        <begin position="13"/>
        <end position="166"/>
    </location>
</feature>
<accession>A0A4Y2P3W8</accession>
<keyword evidence="3" id="KW-1185">Reference proteome</keyword>
<dbReference type="InterPro" id="IPR012337">
    <property type="entry name" value="RNaseH-like_sf"/>
</dbReference>
<dbReference type="EMBL" id="BGPR01010266">
    <property type="protein sequence ID" value="GBN45210.1"/>
    <property type="molecule type" value="Genomic_DNA"/>
</dbReference>
<dbReference type="InterPro" id="IPR001584">
    <property type="entry name" value="Integrase_cat-core"/>
</dbReference>
<proteinExistence type="predicted"/>
<dbReference type="GO" id="GO:0015074">
    <property type="term" value="P:DNA integration"/>
    <property type="evidence" value="ECO:0007669"/>
    <property type="project" value="InterPro"/>
</dbReference>
<reference evidence="2 3" key="1">
    <citation type="journal article" date="2019" name="Sci. Rep.">
        <title>Orb-weaving spider Araneus ventricosus genome elucidates the spidroin gene catalogue.</title>
        <authorList>
            <person name="Kono N."/>
            <person name="Nakamura H."/>
            <person name="Ohtoshi R."/>
            <person name="Moran D.A.P."/>
            <person name="Shinohara A."/>
            <person name="Yoshida Y."/>
            <person name="Fujiwara M."/>
            <person name="Mori M."/>
            <person name="Tomita M."/>
            <person name="Arakawa K."/>
        </authorList>
    </citation>
    <scope>NUCLEOTIDE SEQUENCE [LARGE SCALE GENOMIC DNA]</scope>
</reference>
<dbReference type="InterPro" id="IPR036397">
    <property type="entry name" value="RNaseH_sf"/>
</dbReference>
<sequence length="166" mass="19331">MCNTKKSQQHRKIVIRPITTKDFNFRSKIAFIDFQSTSCRDFKWLMNYKDRVPKFCLLCPLKTKRAAEVALELLKVFLGFGAPYILQSDNGREFTVTVINEFSTMWPDCKIVHGRPRRPRSQVSVESCNEDIQNILRAWMDDNGSTDRVTGCRFFSGKKTHQNTEL</sequence>
<comment type="caution">
    <text evidence="2">The sequence shown here is derived from an EMBL/GenBank/DDBJ whole genome shotgun (WGS) entry which is preliminary data.</text>
</comment>
<evidence type="ECO:0000313" key="3">
    <source>
        <dbReference type="Proteomes" id="UP000499080"/>
    </source>
</evidence>
<protein>
    <submittedName>
        <fullName evidence="2">KRAB-A domain-containing protein 2</fullName>
    </submittedName>
</protein>
<evidence type="ECO:0000259" key="1">
    <source>
        <dbReference type="PROSITE" id="PS50994"/>
    </source>
</evidence>